<dbReference type="HOGENOM" id="CLU_035715_2_1_6"/>
<protein>
    <recommendedName>
        <fullName evidence="3">Tetratricopeptide repeat protein</fullName>
    </recommendedName>
</protein>
<reference evidence="1 2" key="1">
    <citation type="journal article" date="2014" name="Appl. Environ. Microbiol.">
        <title>Gut symbionts from distinct hosts exhibit genotoxic activity via divergent colibactin biosynthetic pathways.</title>
        <authorList>
            <person name="Engel P."/>
            <person name="Vizcaino M.I."/>
            <person name="Crawford J.M."/>
        </authorList>
    </citation>
    <scope>NUCLEOTIDE SEQUENCE [LARGE SCALE GENOMIC DNA]</scope>
    <source>
        <strain evidence="1 2">PEB0191</strain>
    </source>
</reference>
<dbReference type="AlphaFoldDB" id="A0A0A7S9H1"/>
<name>A0A0A7S9H1_FRIPE</name>
<dbReference type="EMBL" id="CP009056">
    <property type="protein sequence ID" value="AJA45941.1"/>
    <property type="molecule type" value="Genomic_DNA"/>
</dbReference>
<proteinExistence type="predicted"/>
<dbReference type="Gene3D" id="1.25.40.10">
    <property type="entry name" value="Tetratricopeptide repeat domain"/>
    <property type="match status" value="1"/>
</dbReference>
<gene>
    <name evidence="1" type="ORF">FPB0191_02135</name>
</gene>
<evidence type="ECO:0000313" key="1">
    <source>
        <dbReference type="EMBL" id="AJA45941.1"/>
    </source>
</evidence>
<evidence type="ECO:0000313" key="2">
    <source>
        <dbReference type="Proteomes" id="UP000030901"/>
    </source>
</evidence>
<dbReference type="STRING" id="1267021.FPB0191_02135"/>
<evidence type="ECO:0008006" key="3">
    <source>
        <dbReference type="Google" id="ProtNLM"/>
    </source>
</evidence>
<sequence>MKKFINSLVVVFTVLILNGCSMFRDNEEILNQYEKQVITDDCQYSDVKEYIKSDPLLWSLNGGSLAYHCGDYRKSIKFFDKAEAIFKKQELELDIKGVERSFLSILINNNINDYNGENYEKIMMNVYKGLDFMLLDDFDNARVEFNRALDRQRRASEYFQKEINEAYLEFNRSSARSEVMTLPTHSSEIPDYYGDITPAIIYPDFINPFATYMSALFFYLDHDYAKAGELFKQTLRMLPNQRQVKQDLILTERNSPNKQHYVWLIYENGLGMIKTSFTYQFPAYFFTDKIVSAQISLPTIEKRTSSYPYLLLNKQKTTEIADMDSIIQLEFNKKLPAIYTEAMLNMINNVGIQYLLEENLEEYGGKWLGFLYQTLTSGADIRQWRSLPKNFQIARMEIPNQPINIYKPDGSILTTVSSLSKDRDAIIYIKSDIIEHFKVHIIQKNPKYN</sequence>
<accession>A0A0A7S9H1</accession>
<keyword evidence="2" id="KW-1185">Reference proteome</keyword>
<dbReference type="InterPro" id="IPR011990">
    <property type="entry name" value="TPR-like_helical_dom_sf"/>
</dbReference>
<organism evidence="1 2">
    <name type="scientific">Frischella perrara</name>
    <dbReference type="NCBI Taxonomy" id="1267021"/>
    <lineage>
        <taxon>Bacteria</taxon>
        <taxon>Pseudomonadati</taxon>
        <taxon>Pseudomonadota</taxon>
        <taxon>Gammaproteobacteria</taxon>
        <taxon>Orbales</taxon>
        <taxon>Orbaceae</taxon>
        <taxon>Frischella</taxon>
    </lineage>
</organism>
<dbReference type="Proteomes" id="UP000030901">
    <property type="component" value="Chromosome"/>
</dbReference>
<dbReference type="KEGG" id="fpp:FPB0191_02135"/>
<dbReference type="SUPFAM" id="SSF48452">
    <property type="entry name" value="TPR-like"/>
    <property type="match status" value="1"/>
</dbReference>